<gene>
    <name evidence="1" type="ORF">FA95DRAFT_1572246</name>
</gene>
<name>A0ACB8RVA6_9AGAM</name>
<evidence type="ECO:0000313" key="1">
    <source>
        <dbReference type="EMBL" id="KAI0047875.1"/>
    </source>
</evidence>
<evidence type="ECO:0000313" key="2">
    <source>
        <dbReference type="Proteomes" id="UP000814033"/>
    </source>
</evidence>
<reference evidence="1" key="1">
    <citation type="submission" date="2021-02" db="EMBL/GenBank/DDBJ databases">
        <authorList>
            <consortium name="DOE Joint Genome Institute"/>
            <person name="Ahrendt S."/>
            <person name="Looney B.P."/>
            <person name="Miyauchi S."/>
            <person name="Morin E."/>
            <person name="Drula E."/>
            <person name="Courty P.E."/>
            <person name="Chicoki N."/>
            <person name="Fauchery L."/>
            <person name="Kohler A."/>
            <person name="Kuo A."/>
            <person name="Labutti K."/>
            <person name="Pangilinan J."/>
            <person name="Lipzen A."/>
            <person name="Riley R."/>
            <person name="Andreopoulos W."/>
            <person name="He G."/>
            <person name="Johnson J."/>
            <person name="Barry K.W."/>
            <person name="Grigoriev I.V."/>
            <person name="Nagy L."/>
            <person name="Hibbett D."/>
            <person name="Henrissat B."/>
            <person name="Matheny P.B."/>
            <person name="Labbe J."/>
            <person name="Martin F."/>
        </authorList>
    </citation>
    <scope>NUCLEOTIDE SEQUENCE</scope>
    <source>
        <strain evidence="1">FP105234-sp</strain>
    </source>
</reference>
<proteinExistence type="predicted"/>
<dbReference type="Proteomes" id="UP000814033">
    <property type="component" value="Unassembled WGS sequence"/>
</dbReference>
<dbReference type="EMBL" id="MU275896">
    <property type="protein sequence ID" value="KAI0047875.1"/>
    <property type="molecule type" value="Genomic_DNA"/>
</dbReference>
<comment type="caution">
    <text evidence="1">The sequence shown here is derived from an EMBL/GenBank/DDBJ whole genome shotgun (WGS) entry which is preliminary data.</text>
</comment>
<accession>A0ACB8RVA6</accession>
<protein>
    <submittedName>
        <fullName evidence="1">Uncharacterized protein</fullName>
    </submittedName>
</protein>
<organism evidence="1 2">
    <name type="scientific">Auriscalpium vulgare</name>
    <dbReference type="NCBI Taxonomy" id="40419"/>
    <lineage>
        <taxon>Eukaryota</taxon>
        <taxon>Fungi</taxon>
        <taxon>Dikarya</taxon>
        <taxon>Basidiomycota</taxon>
        <taxon>Agaricomycotina</taxon>
        <taxon>Agaricomycetes</taxon>
        <taxon>Russulales</taxon>
        <taxon>Auriscalpiaceae</taxon>
        <taxon>Auriscalpium</taxon>
    </lineage>
</organism>
<sequence length="811" mass="87824">MIFALFFIFAAVQLLKLSDPFNYFSSNVLTLGGRETDIGLMPAAPAPLPVDPLPVLLISPLPSSSCQVLEVVNAPQPSVGHTVSVDALIALEQGLQPQPSHVWSHATALSGCALVVLGVVLLVRAAAAYARGNALIRAQLQELQKRELARAAELKRLQDARKADSQLAVSAIQSLRKGKHAFLQKSLEQESLIQQMTAYAEAAETNRLELALDFEAQSGLLHAAREEATRQSSHFELLNATIARLESQQVAVQVEKEDASKREDALRATIQSRGKQLRVAERKDADSKHRAAQLLAALATAAADAERQRQSADTTISGLRSASGALQEDIKAQLQELQKRELARAAELKRLQDARKADSLLADSAIQSLRKGKNTFLQKTLEQESLIQQMIVHAEAAETDRLELALDFEAQSGLMCAAREEATRQSSHVELLNATIARLESQQVAVQAENEDARRREDALRATIQSRDKQLRVAERKDADSKHRAAQLLAALATAAADADRQQQSADTTISGLRSAFGALQADVARLQGELAEAQGGAAALSHENDKLRGELYQALHDARVSAAEQDASLSMVNAQLLIVQTELAETKRRAAEEVEALEALLVQEDARSNMALATIGGAVNAFVEDLAFTVDPQVSDIVPKELGPTEVRDGLPECPSTPPVARRIAHSPCTQPSSCSSPSSYSAGPSPWVGRMTALFPELYDYDPSFHPSPSTDSDDFFGPSAPANFKWVMPGCKAVSGPRESPVNFQAAQIALVDELREQIADLEYDRAEDAAYIENLEFRLQNVQAAMEETQGVAKALMQALKGRGYVQ</sequence>
<reference evidence="1" key="2">
    <citation type="journal article" date="2022" name="New Phytol.">
        <title>Evolutionary transition to the ectomycorrhizal habit in the genomes of a hyperdiverse lineage of mushroom-forming fungi.</title>
        <authorList>
            <person name="Looney B."/>
            <person name="Miyauchi S."/>
            <person name="Morin E."/>
            <person name="Drula E."/>
            <person name="Courty P.E."/>
            <person name="Kohler A."/>
            <person name="Kuo A."/>
            <person name="LaButti K."/>
            <person name="Pangilinan J."/>
            <person name="Lipzen A."/>
            <person name="Riley R."/>
            <person name="Andreopoulos W."/>
            <person name="He G."/>
            <person name="Johnson J."/>
            <person name="Nolan M."/>
            <person name="Tritt A."/>
            <person name="Barry K.W."/>
            <person name="Grigoriev I.V."/>
            <person name="Nagy L.G."/>
            <person name="Hibbett D."/>
            <person name="Henrissat B."/>
            <person name="Matheny P.B."/>
            <person name="Labbe J."/>
            <person name="Martin F.M."/>
        </authorList>
    </citation>
    <scope>NUCLEOTIDE SEQUENCE</scope>
    <source>
        <strain evidence="1">FP105234-sp</strain>
    </source>
</reference>
<keyword evidence="2" id="KW-1185">Reference proteome</keyword>